<organism evidence="3 4">
    <name type="scientific">Acanthamoeba castellanii (strain ATCC 30010 / Neff)</name>
    <dbReference type="NCBI Taxonomy" id="1257118"/>
    <lineage>
        <taxon>Eukaryota</taxon>
        <taxon>Amoebozoa</taxon>
        <taxon>Discosea</taxon>
        <taxon>Longamoebia</taxon>
        <taxon>Centramoebida</taxon>
        <taxon>Acanthamoebidae</taxon>
        <taxon>Acanthamoeba</taxon>
    </lineage>
</organism>
<protein>
    <submittedName>
        <fullName evidence="3">Hydrolase, alpha/beta fold domain containing protein</fullName>
    </submittedName>
</protein>
<dbReference type="Gene3D" id="3.40.50.1820">
    <property type="entry name" value="alpha/beta hydrolase"/>
    <property type="match status" value="1"/>
</dbReference>
<gene>
    <name evidence="3" type="ORF">ACA1_269390</name>
</gene>
<evidence type="ECO:0000313" key="3">
    <source>
        <dbReference type="EMBL" id="ELR19518.1"/>
    </source>
</evidence>
<dbReference type="OrthoDB" id="19657at2759"/>
<accession>L8H482</accession>
<dbReference type="InterPro" id="IPR029058">
    <property type="entry name" value="AB_hydrolase_fold"/>
</dbReference>
<dbReference type="AlphaFoldDB" id="L8H482"/>
<dbReference type="Proteomes" id="UP000011083">
    <property type="component" value="Unassembled WGS sequence"/>
</dbReference>
<reference evidence="3 4" key="1">
    <citation type="journal article" date="2013" name="Genome Biol.">
        <title>Genome of Acanthamoeba castellanii highlights extensive lateral gene transfer and early evolution of tyrosine kinase signaling.</title>
        <authorList>
            <person name="Clarke M."/>
            <person name="Lohan A.J."/>
            <person name="Liu B."/>
            <person name="Lagkouvardos I."/>
            <person name="Roy S."/>
            <person name="Zafar N."/>
            <person name="Bertelli C."/>
            <person name="Schilde C."/>
            <person name="Kianianmomeni A."/>
            <person name="Burglin T.R."/>
            <person name="Frech C."/>
            <person name="Turcotte B."/>
            <person name="Kopec K.O."/>
            <person name="Synnott J.M."/>
            <person name="Choo C."/>
            <person name="Paponov I."/>
            <person name="Finkler A."/>
            <person name="Soon Heng Tan C."/>
            <person name="Hutchins A.P."/>
            <person name="Weinmeier T."/>
            <person name="Rattei T."/>
            <person name="Chu J.S."/>
            <person name="Gimenez G."/>
            <person name="Irimia M."/>
            <person name="Rigden D.J."/>
            <person name="Fitzpatrick D.A."/>
            <person name="Lorenzo-Morales J."/>
            <person name="Bateman A."/>
            <person name="Chiu C.H."/>
            <person name="Tang P."/>
            <person name="Hegemann P."/>
            <person name="Fromm H."/>
            <person name="Raoult D."/>
            <person name="Greub G."/>
            <person name="Miranda-Saavedra D."/>
            <person name="Chen N."/>
            <person name="Nash P."/>
            <person name="Ginger M.L."/>
            <person name="Horn M."/>
            <person name="Schaap P."/>
            <person name="Caler L."/>
            <person name="Loftus B."/>
        </authorList>
    </citation>
    <scope>NUCLEOTIDE SEQUENCE [LARGE SCALE GENOMIC DNA]</scope>
    <source>
        <strain evidence="3 4">Neff</strain>
    </source>
</reference>
<evidence type="ECO:0000256" key="1">
    <source>
        <dbReference type="SAM" id="MobiDB-lite"/>
    </source>
</evidence>
<dbReference type="PANTHER" id="PTHR43433">
    <property type="entry name" value="HYDROLASE, ALPHA/BETA FOLD FAMILY PROTEIN"/>
    <property type="match status" value="1"/>
</dbReference>
<feature type="domain" description="AB hydrolase-1" evidence="2">
    <location>
        <begin position="54"/>
        <end position="287"/>
    </location>
</feature>
<sequence length="368" mass="41097">MESLAEDGEQRREVLNGPTTSLGFAEVHKNRNDSAPSCSIYYELHGNPEATQKILFITGFCTTCAAWDHQIEYFAKLGDYQLCVFDNRCCGKTRCTYVNLSTRLFAEDARDLLDHLGWHDSIHLVGLSMGGMIAQELALLDPKRFLSLTLAVTHAGGPMGISPISGWPHLLSYAKARSKDGKLKALLNLNFSKKFVGEHFQPTYDWHAARYWGPHLLSVVGHTLAVMRHYVSTKRLEVLREAHYPVLILTGTEDRNSHMLARFLRADFQVLEGGHMINIERYQEFNELLHTHFVEHFTDDDTLVDPPQQTMAGKKTGVEPEASTASVDSSDGSEAVTVEAVAVEGHCTGDDGIYDFTRVEIFAALPRS</sequence>
<feature type="region of interest" description="Disordered" evidence="1">
    <location>
        <begin position="305"/>
        <end position="333"/>
    </location>
</feature>
<dbReference type="VEuPathDB" id="AmoebaDB:ACA1_269390"/>
<proteinExistence type="predicted"/>
<evidence type="ECO:0000259" key="2">
    <source>
        <dbReference type="Pfam" id="PF12697"/>
    </source>
</evidence>
<keyword evidence="4" id="KW-1185">Reference proteome</keyword>
<keyword evidence="3" id="KW-0378">Hydrolase</keyword>
<feature type="compositionally biased region" description="Polar residues" evidence="1">
    <location>
        <begin position="323"/>
        <end position="332"/>
    </location>
</feature>
<dbReference type="Pfam" id="PF12697">
    <property type="entry name" value="Abhydrolase_6"/>
    <property type="match status" value="1"/>
</dbReference>
<dbReference type="OMA" id="ACKMAAM"/>
<dbReference type="SUPFAM" id="SSF53474">
    <property type="entry name" value="alpha/beta-Hydrolases"/>
    <property type="match status" value="1"/>
</dbReference>
<dbReference type="InterPro" id="IPR050471">
    <property type="entry name" value="AB_hydrolase"/>
</dbReference>
<dbReference type="EMBL" id="KB007933">
    <property type="protein sequence ID" value="ELR19518.1"/>
    <property type="molecule type" value="Genomic_DNA"/>
</dbReference>
<dbReference type="PANTHER" id="PTHR43433:SF5">
    <property type="entry name" value="AB HYDROLASE-1 DOMAIN-CONTAINING PROTEIN"/>
    <property type="match status" value="1"/>
</dbReference>
<name>L8H482_ACACF</name>
<dbReference type="GeneID" id="14920302"/>
<dbReference type="KEGG" id="acan:ACA1_269390"/>
<dbReference type="RefSeq" id="XP_004341604.1">
    <property type="nucleotide sequence ID" value="XM_004341556.1"/>
</dbReference>
<evidence type="ECO:0000313" key="4">
    <source>
        <dbReference type="Proteomes" id="UP000011083"/>
    </source>
</evidence>
<dbReference type="GO" id="GO:0016787">
    <property type="term" value="F:hydrolase activity"/>
    <property type="evidence" value="ECO:0007669"/>
    <property type="project" value="UniProtKB-KW"/>
</dbReference>
<dbReference type="STRING" id="1257118.L8H482"/>
<dbReference type="InterPro" id="IPR000073">
    <property type="entry name" value="AB_hydrolase_1"/>
</dbReference>